<gene>
    <name evidence="2" type="ORF">Aau02nite_29270</name>
</gene>
<proteinExistence type="predicted"/>
<dbReference type="Proteomes" id="UP000681340">
    <property type="component" value="Unassembled WGS sequence"/>
</dbReference>
<comment type="caution">
    <text evidence="2">The sequence shown here is derived from an EMBL/GenBank/DDBJ whole genome shotgun (WGS) entry which is preliminary data.</text>
</comment>
<evidence type="ECO:0000256" key="1">
    <source>
        <dbReference type="SAM" id="MobiDB-lite"/>
    </source>
</evidence>
<organism evidence="2 3">
    <name type="scientific">Actinoplanes auranticolor</name>
    <dbReference type="NCBI Taxonomy" id="47988"/>
    <lineage>
        <taxon>Bacteria</taxon>
        <taxon>Bacillati</taxon>
        <taxon>Actinomycetota</taxon>
        <taxon>Actinomycetes</taxon>
        <taxon>Micromonosporales</taxon>
        <taxon>Micromonosporaceae</taxon>
        <taxon>Actinoplanes</taxon>
    </lineage>
</organism>
<keyword evidence="3" id="KW-1185">Reference proteome</keyword>
<name>A0A919SBE8_9ACTN</name>
<feature type="region of interest" description="Disordered" evidence="1">
    <location>
        <begin position="465"/>
        <end position="486"/>
    </location>
</feature>
<dbReference type="RefSeq" id="WP_212988945.1">
    <property type="nucleotide sequence ID" value="NZ_BAABEA010000008.1"/>
</dbReference>
<evidence type="ECO:0000313" key="2">
    <source>
        <dbReference type="EMBL" id="GIM67892.1"/>
    </source>
</evidence>
<accession>A0A919SBE8</accession>
<protein>
    <submittedName>
        <fullName evidence="2">Uncharacterized protein</fullName>
    </submittedName>
</protein>
<dbReference type="EMBL" id="BOQL01000024">
    <property type="protein sequence ID" value="GIM67892.1"/>
    <property type="molecule type" value="Genomic_DNA"/>
</dbReference>
<evidence type="ECO:0000313" key="3">
    <source>
        <dbReference type="Proteomes" id="UP000681340"/>
    </source>
</evidence>
<dbReference type="AlphaFoldDB" id="A0A919SBE8"/>
<reference evidence="2" key="1">
    <citation type="submission" date="2021-03" db="EMBL/GenBank/DDBJ databases">
        <title>Whole genome shotgun sequence of Actinoplanes auranticolor NBRC 12245.</title>
        <authorList>
            <person name="Komaki H."/>
            <person name="Tamura T."/>
        </authorList>
    </citation>
    <scope>NUCLEOTIDE SEQUENCE</scope>
    <source>
        <strain evidence="2">NBRC 12245</strain>
    </source>
</reference>
<sequence>MGVTLSGGIRPKPGHRVVAAGPVREPARPAPGTPVAVGPAATTDVTEVLARLRELVAAGGVVAAGADVDLGAGFRSARIAGGAGDRRDAVLAALAVPDIAGRVGPPPALLVALFGPDATRPLGAAAREAITAGRWPVLRYAVAAADLLGPEQLVRLLALRAPPGVDPFPSGLPSVVGSHLGRVLGPLSGARRLRLLTDLWEQVCAAGLDRLRRDRLRDSQRTPAGHDDLRARAQQFERDEILLRLRRRFGPEPTLVQAALWEPPPDVWSARAARVLSDALAATVLARLATTAVDQGYPEALHRHSDEIVAAIGTLTKREAVDAGRPVPGLVEHPSRPVSYLRDLRRIPAGGPLSPKQTRYVRDRLALARDYGMLALENALTYVVQDRYDEDKRAHPARRAWAAGELGPWREQVGYFSPARLAGWEQAPDGGLSAGTETVGHLFWYAELADALARLRGNPAAELTFSPSGPYADPQADPPDDPLAPRLDAVAPAAAGTAQLAELGGTVPPRPRTWADVVGGLLTGVAAAEAQPGRFAVPEPAEAADGTLLPGTDLRIEVARTGRQLARWAGYMGNCIAGPEYADGAAVGRQVLVALCAPGGRIVANVAVRLTGKGWRIGEMKARFNEDPDDDLVRRTREWIASLPVPEEEFAPARAEPLLPVPPRRAQRPAPAARLMAEVGERLGELAEAALRPSPLLAALIDAEPGPEALVALRRSSPATLIRGCRRLLTGVEIADLWEASAHRPLSEAVAALPAAVRDRLAPLGADVPIPRTLRRVARLPQVAPARNAELVAIRMRAAIGELLREDAPELARAMAGRPPRQLLRAGVLTVTSWGGLRTAGPVTAVTGRRRIRVPGYPQSSLKDESWQAAWPDAVGLGAVPEDFWDRIAGHGALVPSSWLGGGDWPALWGRATR</sequence>